<dbReference type="PANTHER" id="PTHR36505:SF1">
    <property type="entry name" value="BLR1072 PROTEIN"/>
    <property type="match status" value="1"/>
</dbReference>
<evidence type="ECO:0000313" key="4">
    <source>
        <dbReference type="Proteomes" id="UP000052167"/>
    </source>
</evidence>
<organism evidence="3 4">
    <name type="scientific">Pseudorhizobium pelagicum</name>
    <dbReference type="NCBI Taxonomy" id="1509405"/>
    <lineage>
        <taxon>Bacteria</taxon>
        <taxon>Pseudomonadati</taxon>
        <taxon>Pseudomonadota</taxon>
        <taxon>Alphaproteobacteria</taxon>
        <taxon>Hyphomicrobiales</taxon>
        <taxon>Rhizobiaceae</taxon>
        <taxon>Rhizobium/Agrobacterium group</taxon>
        <taxon>Pseudorhizobium</taxon>
    </lineage>
</organism>
<reference evidence="3 4" key="1">
    <citation type="submission" date="2014-06" db="EMBL/GenBank/DDBJ databases">
        <title>Rhizobium pelagicum/R2-400B4.</title>
        <authorList>
            <person name="Kimes N.E."/>
            <person name="Lopez-Perez M."/>
        </authorList>
    </citation>
    <scope>NUCLEOTIDE SEQUENCE [LARGE SCALE GENOMIC DNA]</scope>
    <source>
        <strain evidence="3 4">R2-400B4</strain>
    </source>
</reference>
<dbReference type="Gene3D" id="2.30.30.240">
    <property type="entry name" value="PRC-barrel domain"/>
    <property type="match status" value="1"/>
</dbReference>
<name>A0A922P2Q3_9HYPH</name>
<dbReference type="PANTHER" id="PTHR36505">
    <property type="entry name" value="BLR1072 PROTEIN"/>
    <property type="match status" value="1"/>
</dbReference>
<dbReference type="InterPro" id="IPR011033">
    <property type="entry name" value="PRC_barrel-like_sf"/>
</dbReference>
<dbReference type="SUPFAM" id="SSF47473">
    <property type="entry name" value="EF-hand"/>
    <property type="match status" value="1"/>
</dbReference>
<dbReference type="InterPro" id="IPR018247">
    <property type="entry name" value="EF_Hand_1_Ca_BS"/>
</dbReference>
<dbReference type="EMBL" id="JOKJ01000020">
    <property type="protein sequence ID" value="KEQ05353.1"/>
    <property type="molecule type" value="Genomic_DNA"/>
</dbReference>
<feature type="region of interest" description="Disordered" evidence="1">
    <location>
        <begin position="166"/>
        <end position="213"/>
    </location>
</feature>
<accession>A0A922P2Q3</accession>
<evidence type="ECO:0000313" key="3">
    <source>
        <dbReference type="EMBL" id="KEQ05353.1"/>
    </source>
</evidence>
<dbReference type="InterPro" id="IPR011992">
    <property type="entry name" value="EF-hand-dom_pair"/>
</dbReference>
<dbReference type="InterPro" id="IPR027275">
    <property type="entry name" value="PRC-brl_dom"/>
</dbReference>
<proteinExistence type="predicted"/>
<feature type="compositionally biased region" description="Low complexity" evidence="1">
    <location>
        <begin position="180"/>
        <end position="213"/>
    </location>
</feature>
<protein>
    <recommendedName>
        <fullName evidence="2">PRC-barrel domain-containing protein</fullName>
    </recommendedName>
</protein>
<feature type="domain" description="PRC-barrel" evidence="2">
    <location>
        <begin position="241"/>
        <end position="296"/>
    </location>
</feature>
<evidence type="ECO:0000256" key="1">
    <source>
        <dbReference type="SAM" id="MobiDB-lite"/>
    </source>
</evidence>
<gene>
    <name evidence="3" type="ORF">GV68_10890</name>
</gene>
<sequence length="457" mass="49249">MILAASVSPTIASAQTASTAATGGSDEVRRLGDNAFSRWDSNSNNRLEGDEFTGGLHELWSGQDGQLNEQAFDSNWNNWFTADAPDFAELDEDGNDLLSHEELRVALSDSDLRGDWQGADDGYLTPEEFRTGLTTVSDRDRSGTLDQQETEQLVAVVSVLVPDDTNTAATGQQNTDMNRQTAGTNQQAGTGQQTAAVESGNAGTSATASQSASNVEVGEIISLNEWDAEGLYQSAWSAEALFDRQVFGENGEEIGEVEDLIVGSNGELLALIAEVGGFWDIGDTHVSVPWDQVAFRQDGSVTLPVTEDNADDFSVLSIPTQEQVSENVVSNLDDEELGPRAWRASELIGDIARIRGDEGNTAGQQTGQAQDGTAVSPNRQTAYQGYGYVNDLVFDNGRIVAAVVDRDAGYGTRGRFAYPFYGYGYGWAPGSRYYDMPYSRGEATAIEPFDEDRLNEG</sequence>
<dbReference type="Gene3D" id="1.10.238.10">
    <property type="entry name" value="EF-hand"/>
    <property type="match status" value="1"/>
</dbReference>
<dbReference type="Proteomes" id="UP000052167">
    <property type="component" value="Unassembled WGS sequence"/>
</dbReference>
<comment type="caution">
    <text evidence="3">The sequence shown here is derived from an EMBL/GenBank/DDBJ whole genome shotgun (WGS) entry which is preliminary data.</text>
</comment>
<dbReference type="Pfam" id="PF05239">
    <property type="entry name" value="PRC"/>
    <property type="match status" value="1"/>
</dbReference>
<dbReference type="AlphaFoldDB" id="A0A922P2Q3"/>
<dbReference type="PROSITE" id="PS00018">
    <property type="entry name" value="EF_HAND_1"/>
    <property type="match status" value="2"/>
</dbReference>
<evidence type="ECO:0000259" key="2">
    <source>
        <dbReference type="Pfam" id="PF05239"/>
    </source>
</evidence>
<feature type="compositionally biased region" description="Polar residues" evidence="1">
    <location>
        <begin position="166"/>
        <end position="179"/>
    </location>
</feature>
<dbReference type="SUPFAM" id="SSF50346">
    <property type="entry name" value="PRC-barrel domain"/>
    <property type="match status" value="1"/>
</dbReference>
<keyword evidence="4" id="KW-1185">Reference proteome</keyword>